<dbReference type="SUPFAM" id="SSF55031">
    <property type="entry name" value="Bacterial exopeptidase dimerisation domain"/>
    <property type="match status" value="1"/>
</dbReference>
<dbReference type="EMBL" id="LDPH01000007">
    <property type="protein sequence ID" value="KLV26789.1"/>
    <property type="molecule type" value="Genomic_DNA"/>
</dbReference>
<protein>
    <submittedName>
        <fullName evidence="4">Peptidase M20</fullName>
    </submittedName>
</protein>
<gene>
    <name evidence="4" type="ORF">ABW02_09610</name>
</gene>
<dbReference type="InterPro" id="IPR011650">
    <property type="entry name" value="Peptidase_M20_dimer"/>
</dbReference>
<evidence type="ECO:0000256" key="1">
    <source>
        <dbReference type="ARBA" id="ARBA00006153"/>
    </source>
</evidence>
<comment type="caution">
    <text evidence="4">The sequence shown here is derived from an EMBL/GenBank/DDBJ whole genome shotgun (WGS) entry which is preliminary data.</text>
</comment>
<dbReference type="NCBIfam" id="TIGR01891">
    <property type="entry name" value="amidohydrolases"/>
    <property type="match status" value="1"/>
</dbReference>
<dbReference type="PIRSF" id="PIRSF005962">
    <property type="entry name" value="Pept_M20D_amidohydro"/>
    <property type="match status" value="1"/>
</dbReference>
<dbReference type="GO" id="GO:0046872">
    <property type="term" value="F:metal ion binding"/>
    <property type="evidence" value="ECO:0007669"/>
    <property type="project" value="UniProtKB-KW"/>
</dbReference>
<feature type="binding site" evidence="3">
    <location>
        <position position="105"/>
    </location>
    <ligand>
        <name>Mn(2+)</name>
        <dbReference type="ChEBI" id="CHEBI:29035"/>
        <label>2</label>
    </ligand>
</feature>
<dbReference type="PANTHER" id="PTHR11014:SF63">
    <property type="entry name" value="METALLOPEPTIDASE, PUTATIVE (AFU_ORTHOLOGUE AFUA_6G09600)-RELATED"/>
    <property type="match status" value="1"/>
</dbReference>
<dbReference type="RefSeq" id="WP_047941764.1">
    <property type="nucleotide sequence ID" value="NZ_CP026031.1"/>
</dbReference>
<keyword evidence="5" id="KW-1185">Reference proteome</keyword>
<dbReference type="FunFam" id="3.30.70.360:FF:000014">
    <property type="entry name" value="N-acyl-L-amino acid amidohydrolase"/>
    <property type="match status" value="1"/>
</dbReference>
<comment type="cofactor">
    <cofactor evidence="3">
        <name>Mn(2+)</name>
        <dbReference type="ChEBI" id="CHEBI:29035"/>
    </cofactor>
    <text evidence="3">The Mn(2+) ion enhances activity.</text>
</comment>
<sequence length="401" mass="44427">MLKKWHSELAEMFDQMVEWRRHFHQYPELSFQEVETPRMIAEILEGFGIEVRRNVGGRGVVGKIYGAKPGKTIALRADFDALPIQDGKDVPYKSKVPGVMHACGHDGHTATLLAVAKVLQDNRDSIAGNIVLLHQHAEELSPGGAKAMIEDDCLKDVDVVYGAHLSSLNELGKYYYKPGYSQAAADAFEITIKGKGGHGSAPHETVDAIAVGTALVSQLQYIASRRVDPLNPVVLSVGSFHGGKAQNVIADTAVMTGTVRTLDKDLRLFMEEEIKLMVNEICESMQATAEINYIKGYPAVYNHEEEVEVFEKVIENSLDKNMLVRSVPIMGAEDFSYYLLEKPGMFFHTGAKVSEGKAYPHHHPMFDFDERAMIYAGKAFLSIVDNYVSIQVKENLAEPVL</sequence>
<keyword evidence="3" id="KW-0464">Manganese</keyword>
<feature type="binding site" evidence="3">
    <location>
        <position position="103"/>
    </location>
    <ligand>
        <name>Mn(2+)</name>
        <dbReference type="ChEBI" id="CHEBI:29035"/>
        <label>2</label>
    </ligand>
</feature>
<dbReference type="Gene3D" id="3.40.630.10">
    <property type="entry name" value="Zn peptidases"/>
    <property type="match status" value="1"/>
</dbReference>
<name>A0A0J1ILE7_NIACI</name>
<dbReference type="Gene3D" id="3.30.70.360">
    <property type="match status" value="1"/>
</dbReference>
<keyword evidence="2" id="KW-0378">Hydrolase</keyword>
<dbReference type="InterPro" id="IPR017439">
    <property type="entry name" value="Amidohydrolase"/>
</dbReference>
<comment type="similarity">
    <text evidence="1">Belongs to the peptidase M20 family.</text>
</comment>
<feature type="binding site" evidence="3">
    <location>
        <position position="164"/>
    </location>
    <ligand>
        <name>Mn(2+)</name>
        <dbReference type="ChEBI" id="CHEBI:29035"/>
        <label>2</label>
    </ligand>
</feature>
<organism evidence="4 5">
    <name type="scientific">Niallia circulans</name>
    <name type="common">Bacillus circulans</name>
    <dbReference type="NCBI Taxonomy" id="1397"/>
    <lineage>
        <taxon>Bacteria</taxon>
        <taxon>Bacillati</taxon>
        <taxon>Bacillota</taxon>
        <taxon>Bacilli</taxon>
        <taxon>Bacillales</taxon>
        <taxon>Bacillaceae</taxon>
        <taxon>Niallia</taxon>
    </lineage>
</organism>
<keyword evidence="3" id="KW-0479">Metal-binding</keyword>
<dbReference type="Pfam" id="PF01546">
    <property type="entry name" value="Peptidase_M20"/>
    <property type="match status" value="1"/>
</dbReference>
<feature type="binding site" evidence="3">
    <location>
        <position position="362"/>
    </location>
    <ligand>
        <name>Mn(2+)</name>
        <dbReference type="ChEBI" id="CHEBI:29035"/>
        <label>2</label>
    </ligand>
</feature>
<dbReference type="Proteomes" id="UP000036045">
    <property type="component" value="Unassembled WGS sequence"/>
</dbReference>
<dbReference type="KEGG" id="bcir:C2I06_22145"/>
<dbReference type="InterPro" id="IPR002933">
    <property type="entry name" value="Peptidase_M20"/>
</dbReference>
<evidence type="ECO:0000313" key="4">
    <source>
        <dbReference type="EMBL" id="KLV26789.1"/>
    </source>
</evidence>
<evidence type="ECO:0000256" key="3">
    <source>
        <dbReference type="PIRSR" id="PIRSR005962-1"/>
    </source>
</evidence>
<dbReference type="PATRIC" id="fig|1397.4.peg.5194"/>
<reference evidence="4 5" key="1">
    <citation type="submission" date="2015-05" db="EMBL/GenBank/DDBJ databases">
        <title>Whole genome sequence and identification of bacterial endophytes from Costus igneus.</title>
        <authorList>
            <person name="Lee Y.P."/>
            <person name="Gan H.M."/>
            <person name="Eng W."/>
            <person name="Wheatley M.S."/>
            <person name="Caraballo A."/>
            <person name="Polter S."/>
            <person name="Savka M.A."/>
            <person name="Hudson A.O."/>
        </authorList>
    </citation>
    <scope>NUCLEOTIDE SEQUENCE [LARGE SCALE GENOMIC DNA]</scope>
    <source>
        <strain evidence="4 5">RIT379</strain>
    </source>
</reference>
<accession>A0A0J1ILE7</accession>
<dbReference type="InterPro" id="IPR036264">
    <property type="entry name" value="Bact_exopeptidase_dim_dom"/>
</dbReference>
<dbReference type="AlphaFoldDB" id="A0A0J1ILE7"/>
<dbReference type="PANTHER" id="PTHR11014">
    <property type="entry name" value="PEPTIDASE M20 FAMILY MEMBER"/>
    <property type="match status" value="1"/>
</dbReference>
<dbReference type="Pfam" id="PF07687">
    <property type="entry name" value="M20_dimer"/>
    <property type="match status" value="1"/>
</dbReference>
<evidence type="ECO:0000256" key="2">
    <source>
        <dbReference type="ARBA" id="ARBA00022801"/>
    </source>
</evidence>
<feature type="binding site" evidence="3">
    <location>
        <position position="139"/>
    </location>
    <ligand>
        <name>Mn(2+)</name>
        <dbReference type="ChEBI" id="CHEBI:29035"/>
        <label>2</label>
    </ligand>
</feature>
<dbReference type="GO" id="GO:0016787">
    <property type="term" value="F:hydrolase activity"/>
    <property type="evidence" value="ECO:0007669"/>
    <property type="project" value="UniProtKB-KW"/>
</dbReference>
<dbReference type="GeneID" id="56347836"/>
<evidence type="ECO:0000313" key="5">
    <source>
        <dbReference type="Proteomes" id="UP000036045"/>
    </source>
</evidence>
<dbReference type="SUPFAM" id="SSF53187">
    <property type="entry name" value="Zn-dependent exopeptidases"/>
    <property type="match status" value="1"/>
</dbReference>
<dbReference type="OrthoDB" id="9776731at2"/>
<proteinExistence type="inferred from homology"/>